<evidence type="ECO:0000313" key="3">
    <source>
        <dbReference type="EMBL" id="ADB85902.1"/>
    </source>
</evidence>
<proteinExistence type="inferred from homology"/>
<dbReference type="PANTHER" id="PTHR42760:SF133">
    <property type="entry name" value="3-OXOACYL-[ACYL-CARRIER-PROTEIN] REDUCTASE"/>
    <property type="match status" value="1"/>
</dbReference>
<comment type="similarity">
    <text evidence="1">Belongs to the short-chain dehydrogenases/reductases (SDR) family.</text>
</comment>
<dbReference type="PRINTS" id="PR00081">
    <property type="entry name" value="GDHRDH"/>
</dbReference>
<dbReference type="EMBL" id="CP001731">
    <property type="protein sequence ID" value="ADB85902.1"/>
    <property type="molecule type" value="Genomic_DNA"/>
</dbReference>
<dbReference type="SUPFAM" id="SSF51735">
    <property type="entry name" value="NAD(P)-binding Rossmann-fold domains"/>
    <property type="match status" value="1"/>
</dbReference>
<gene>
    <name evidence="3" type="ordered locus">LD85_0101</name>
</gene>
<reference evidence="4" key="1">
    <citation type="journal article" date="2009" name="Proc. Natl. Acad. Sci. U.S.A.">
        <title>Biogeography of the Sulfolobus islandicus pan-genome.</title>
        <authorList>
            <person name="Reno M.L."/>
            <person name="Held N.L."/>
            <person name="Fields C.J."/>
            <person name="Burke P.V."/>
            <person name="Whitaker R.J."/>
        </authorList>
    </citation>
    <scope>NUCLEOTIDE SEQUENCE [LARGE SCALE GENOMIC DNA]</scope>
    <source>
        <strain evidence="4">L.D.8.5 / Lassen #2</strain>
    </source>
</reference>
<evidence type="ECO:0000256" key="1">
    <source>
        <dbReference type="ARBA" id="ARBA00006484"/>
    </source>
</evidence>
<dbReference type="NCBIfam" id="NF005056">
    <property type="entry name" value="PRK06463.1"/>
    <property type="match status" value="1"/>
</dbReference>
<dbReference type="HOGENOM" id="CLU_010194_1_3_2"/>
<dbReference type="InterPro" id="IPR002347">
    <property type="entry name" value="SDR_fam"/>
</dbReference>
<dbReference type="PANTHER" id="PTHR42760">
    <property type="entry name" value="SHORT-CHAIN DEHYDROGENASES/REDUCTASES FAMILY MEMBER"/>
    <property type="match status" value="1"/>
</dbReference>
<dbReference type="CDD" id="cd05233">
    <property type="entry name" value="SDR_c"/>
    <property type="match status" value="1"/>
</dbReference>
<dbReference type="GO" id="GO:0048038">
    <property type="term" value="F:quinone binding"/>
    <property type="evidence" value="ECO:0007669"/>
    <property type="project" value="TreeGrafter"/>
</dbReference>
<name>D2PEE6_SACI9</name>
<dbReference type="GO" id="GO:0006633">
    <property type="term" value="P:fatty acid biosynthetic process"/>
    <property type="evidence" value="ECO:0007669"/>
    <property type="project" value="TreeGrafter"/>
</dbReference>
<dbReference type="KEGG" id="sii:LD85_0101"/>
<organism evidence="3 4">
    <name type="scientific">Saccharolobus islandicus (strain L.D.8.5 / Lassen #2)</name>
    <name type="common">Sulfolobus islandicus</name>
    <dbReference type="NCBI Taxonomy" id="425944"/>
    <lineage>
        <taxon>Archaea</taxon>
        <taxon>Thermoproteota</taxon>
        <taxon>Thermoprotei</taxon>
        <taxon>Sulfolobales</taxon>
        <taxon>Sulfolobaceae</taxon>
        <taxon>Saccharolobus</taxon>
    </lineage>
</organism>
<protein>
    <submittedName>
        <fullName evidence="3">Short-chain dehydrogenase/reductase SDR</fullName>
    </submittedName>
</protein>
<dbReference type="InterPro" id="IPR036291">
    <property type="entry name" value="NAD(P)-bd_dom_sf"/>
</dbReference>
<accession>D2PEE6</accession>
<evidence type="ECO:0000313" key="4">
    <source>
        <dbReference type="Proteomes" id="UP000001404"/>
    </source>
</evidence>
<dbReference type="Pfam" id="PF13561">
    <property type="entry name" value="adh_short_C2"/>
    <property type="match status" value="1"/>
</dbReference>
<dbReference type="FunFam" id="3.40.50.720:FF:000084">
    <property type="entry name" value="Short-chain dehydrogenase reductase"/>
    <property type="match status" value="1"/>
</dbReference>
<dbReference type="Proteomes" id="UP000001404">
    <property type="component" value="Chromosome"/>
</dbReference>
<dbReference type="AlphaFoldDB" id="D2PEE6"/>
<dbReference type="GO" id="GO:0016616">
    <property type="term" value="F:oxidoreductase activity, acting on the CH-OH group of donors, NAD or NADP as acceptor"/>
    <property type="evidence" value="ECO:0007669"/>
    <property type="project" value="TreeGrafter"/>
</dbReference>
<sequence>MLIRDMVVSYHMRFKDKVILITGGTRGIGRAITEAFLREEGLPIVLYNSAENEAKKLREKGVFTIKCDVGNRDEVKKSKEVVEKEFGRVDVIVNNAGIMVLMPFEEFDDEKYNKMIKINLNGAIYTTYEFLPLLKLSKNGAIVNIASNAGIGTAAEGTTFYAITKAGIIILTRRLAFELGKYGIRVNAVAPGWVETDMTLSGKNQEDAEKLRELFRNKTVLKTTGKPEDIANIVLFLSSDEARYITGQVIVADGGRIDNLTHSL</sequence>
<keyword evidence="2" id="KW-0560">Oxidoreductase</keyword>
<dbReference type="Gene3D" id="3.40.50.720">
    <property type="entry name" value="NAD(P)-binding Rossmann-like Domain"/>
    <property type="match status" value="1"/>
</dbReference>
<evidence type="ECO:0000256" key="2">
    <source>
        <dbReference type="ARBA" id="ARBA00023002"/>
    </source>
</evidence>
<dbReference type="PRINTS" id="PR00080">
    <property type="entry name" value="SDRFAMILY"/>
</dbReference>